<reference evidence="9" key="1">
    <citation type="submission" date="2022-06" db="EMBL/GenBank/DDBJ databases">
        <title>Genome Sequence of Candolleomyces eurysporus.</title>
        <authorList>
            <person name="Buettner E."/>
        </authorList>
    </citation>
    <scope>NUCLEOTIDE SEQUENCE</scope>
    <source>
        <strain evidence="9">VTCC 930004</strain>
    </source>
</reference>
<evidence type="ECO:0000256" key="1">
    <source>
        <dbReference type="ARBA" id="ARBA00004127"/>
    </source>
</evidence>
<dbReference type="Gene3D" id="2.30.30.60">
    <property type="match status" value="1"/>
</dbReference>
<dbReference type="InterPro" id="IPR006685">
    <property type="entry name" value="MscS_channel_2nd"/>
</dbReference>
<feature type="transmembrane region" description="Helical" evidence="7">
    <location>
        <begin position="223"/>
        <end position="240"/>
    </location>
</feature>
<dbReference type="GO" id="GO:0005509">
    <property type="term" value="F:calcium ion binding"/>
    <property type="evidence" value="ECO:0007669"/>
    <property type="project" value="InterPro"/>
</dbReference>
<dbReference type="GO" id="GO:0016020">
    <property type="term" value="C:membrane"/>
    <property type="evidence" value="ECO:0007669"/>
    <property type="project" value="UniProtKB-SubCell"/>
</dbReference>
<organism evidence="9 10">
    <name type="scientific">Candolleomyces eurysporus</name>
    <dbReference type="NCBI Taxonomy" id="2828524"/>
    <lineage>
        <taxon>Eukaryota</taxon>
        <taxon>Fungi</taxon>
        <taxon>Dikarya</taxon>
        <taxon>Basidiomycota</taxon>
        <taxon>Agaricomycotina</taxon>
        <taxon>Agaricomycetes</taxon>
        <taxon>Agaricomycetidae</taxon>
        <taxon>Agaricales</taxon>
        <taxon>Agaricineae</taxon>
        <taxon>Psathyrellaceae</taxon>
        <taxon>Candolleomyces</taxon>
    </lineage>
</organism>
<dbReference type="InterPro" id="IPR002048">
    <property type="entry name" value="EF_hand_dom"/>
</dbReference>
<sequence length="623" mass="70654">MATAGGLPYNAYDAERAQSPYSSHEKTHEASSSSQHEHMKRPGNSRTPSWDLLGGIKKLEQSYEQFDARNASQAHLIYAEGDTPKNKVSKFYHFLLNVSIVTRWFLFIVPVLGILWIPGILGVTTFPNAKIWAVKLIWWSIWLTVLWGGWWAALAASRVVPAVVRATVGVLAVGTRRYIEWMQVLHRYIALFAWALVLWVTWVPLIKNNQQNPGDKSVKAVDLIAKLLFGFFICAAVLLFEKFSIQWIAGKFHERSYAVKTALESSNRSRILARRIFYSFAKPGADVLLVEDIQRYFATTDEAAQVFALFDKDFNGDATREEMEITLMELHREQLSIENSMRDLDSAVGRLDNIFMTLYVVIAALIIAVALEAQLVTLITGAGTLILGLSWLIGGSLQEVLQSIIFLFIKHPFDVGDRVTINKETYTVKEIRLLSTVFLDGSSVSVQAPNNVLSTMFIQNLRRSPQMSETFTFDVSYATTFEDLEKLRERMLAFVTEERRDYHPSFDVNIKDFPDQSKMTLSVDIKYKANAKRRNKWICALKQALAEVNIYGPSGNPNPPPAVTRYTQVPWESVLWEEQKAAEEKGREQLQHPQPPHHIGGWDLRDKDASICKWFSAEIGNIG</sequence>
<evidence type="ECO:0000256" key="6">
    <source>
        <dbReference type="SAM" id="MobiDB-lite"/>
    </source>
</evidence>
<dbReference type="AlphaFoldDB" id="A0A9W8MAQ4"/>
<dbReference type="InterPro" id="IPR010920">
    <property type="entry name" value="LSM_dom_sf"/>
</dbReference>
<keyword evidence="3 7" id="KW-0812">Transmembrane</keyword>
<dbReference type="Proteomes" id="UP001140091">
    <property type="component" value="Unassembled WGS sequence"/>
</dbReference>
<comment type="similarity">
    <text evidence="2">Belongs to the MscS (TC 1.A.23) family.</text>
</comment>
<dbReference type="PANTHER" id="PTHR31323">
    <property type="entry name" value="MECHANOSENSITIVE ION CHANNEL PROTEIN MSY2"/>
    <property type="match status" value="1"/>
</dbReference>
<accession>A0A9W8MAQ4</accession>
<dbReference type="GO" id="GO:0005262">
    <property type="term" value="F:calcium channel activity"/>
    <property type="evidence" value="ECO:0007669"/>
    <property type="project" value="TreeGrafter"/>
</dbReference>
<dbReference type="PIRSF" id="PIRSF017209">
    <property type="entry name" value="Memb_At2g17000_prd"/>
    <property type="match status" value="1"/>
</dbReference>
<comment type="subcellular location">
    <subcellularLocation>
        <location evidence="1">Endomembrane system</location>
        <topology evidence="1">Multi-pass membrane protein</topology>
    </subcellularLocation>
</comment>
<keyword evidence="10" id="KW-1185">Reference proteome</keyword>
<gene>
    <name evidence="9" type="ORF">H1R20_g11975</name>
</gene>
<dbReference type="SUPFAM" id="SSF50182">
    <property type="entry name" value="Sm-like ribonucleoproteins"/>
    <property type="match status" value="1"/>
</dbReference>
<feature type="region of interest" description="Disordered" evidence="6">
    <location>
        <begin position="1"/>
        <end position="49"/>
    </location>
</feature>
<dbReference type="InterPro" id="IPR023408">
    <property type="entry name" value="MscS_beta-dom_sf"/>
</dbReference>
<comment type="caution">
    <text evidence="9">The sequence shown here is derived from an EMBL/GenBank/DDBJ whole genome shotgun (WGS) entry which is preliminary data.</text>
</comment>
<name>A0A9W8MAQ4_9AGAR</name>
<feature type="non-terminal residue" evidence="9">
    <location>
        <position position="623"/>
    </location>
</feature>
<feature type="domain" description="EF-hand" evidence="8">
    <location>
        <begin position="298"/>
        <end position="333"/>
    </location>
</feature>
<dbReference type="Pfam" id="PF25886">
    <property type="entry name" value="Msy1"/>
    <property type="match status" value="1"/>
</dbReference>
<feature type="region of interest" description="Disordered" evidence="6">
    <location>
        <begin position="582"/>
        <end position="602"/>
    </location>
</feature>
<feature type="transmembrane region" description="Helical" evidence="7">
    <location>
        <begin position="375"/>
        <end position="394"/>
    </location>
</feature>
<evidence type="ECO:0000256" key="2">
    <source>
        <dbReference type="ARBA" id="ARBA00008017"/>
    </source>
</evidence>
<feature type="transmembrane region" description="Helical" evidence="7">
    <location>
        <begin position="185"/>
        <end position="203"/>
    </location>
</feature>
<evidence type="ECO:0000256" key="4">
    <source>
        <dbReference type="ARBA" id="ARBA00022989"/>
    </source>
</evidence>
<evidence type="ECO:0000256" key="3">
    <source>
        <dbReference type="ARBA" id="ARBA00022692"/>
    </source>
</evidence>
<keyword evidence="5 7" id="KW-0472">Membrane</keyword>
<feature type="transmembrane region" description="Helical" evidence="7">
    <location>
        <begin position="94"/>
        <end position="117"/>
    </location>
</feature>
<feature type="transmembrane region" description="Helical" evidence="7">
    <location>
        <begin position="351"/>
        <end position="369"/>
    </location>
</feature>
<evidence type="ECO:0000256" key="7">
    <source>
        <dbReference type="SAM" id="Phobius"/>
    </source>
</evidence>
<dbReference type="Pfam" id="PF00924">
    <property type="entry name" value="MS_channel_2nd"/>
    <property type="match status" value="1"/>
</dbReference>
<dbReference type="PANTHER" id="PTHR31323:SF15">
    <property type="entry name" value="MECHANOSENSITIVE ION CHANNEL PROTEIN MSY1"/>
    <property type="match status" value="1"/>
</dbReference>
<dbReference type="PROSITE" id="PS50222">
    <property type="entry name" value="EF_HAND_2"/>
    <property type="match status" value="1"/>
</dbReference>
<dbReference type="InterPro" id="IPR016688">
    <property type="entry name" value="MscS-like_plants/fungi"/>
</dbReference>
<dbReference type="GO" id="GO:0006874">
    <property type="term" value="P:intracellular calcium ion homeostasis"/>
    <property type="evidence" value="ECO:0007669"/>
    <property type="project" value="TreeGrafter"/>
</dbReference>
<protein>
    <recommendedName>
        <fullName evidence="8">EF-hand domain-containing protein</fullName>
    </recommendedName>
</protein>
<feature type="transmembrane region" description="Helical" evidence="7">
    <location>
        <begin position="137"/>
        <end position="156"/>
    </location>
</feature>
<evidence type="ECO:0000259" key="8">
    <source>
        <dbReference type="PROSITE" id="PS50222"/>
    </source>
</evidence>
<evidence type="ECO:0000313" key="10">
    <source>
        <dbReference type="Proteomes" id="UP001140091"/>
    </source>
</evidence>
<evidence type="ECO:0000313" key="9">
    <source>
        <dbReference type="EMBL" id="KAJ2925115.1"/>
    </source>
</evidence>
<evidence type="ECO:0000256" key="5">
    <source>
        <dbReference type="ARBA" id="ARBA00023136"/>
    </source>
</evidence>
<dbReference type="EMBL" id="JANBPK010001194">
    <property type="protein sequence ID" value="KAJ2925115.1"/>
    <property type="molecule type" value="Genomic_DNA"/>
</dbReference>
<keyword evidence="4 7" id="KW-1133">Transmembrane helix</keyword>
<proteinExistence type="inferred from homology"/>
<dbReference type="OrthoDB" id="544685at2759"/>
<dbReference type="InterPro" id="IPR058650">
    <property type="entry name" value="Msy1/2-like"/>
</dbReference>